<dbReference type="EMBL" id="KL142376">
    <property type="protein sequence ID" value="KDR77414.1"/>
    <property type="molecule type" value="Genomic_DNA"/>
</dbReference>
<accession>A0A067TC05</accession>
<dbReference type="AlphaFoldDB" id="A0A067TC05"/>
<feature type="compositionally biased region" description="Basic and acidic residues" evidence="1">
    <location>
        <begin position="15"/>
        <end position="36"/>
    </location>
</feature>
<feature type="compositionally biased region" description="Basic residues" evidence="1">
    <location>
        <begin position="1"/>
        <end position="14"/>
    </location>
</feature>
<keyword evidence="3" id="KW-1185">Reference proteome</keyword>
<evidence type="ECO:0000313" key="3">
    <source>
        <dbReference type="Proteomes" id="UP000027222"/>
    </source>
</evidence>
<sequence length="398" mass="45644">MENRNKRATRSTKRKAPEDIHSTRNLTDAKAKESAKGKFKTSQVTNVPVGNNTRGFPTFPDELFLEVLSYYPTPCDLVSTEASEYQVADVIEYATRRDTLLALSQTCRSLRRFFRPYIWSRIEVCSGIRTGVRVLSKGQSHTAVKRKHNEELVRQLEIVTVRDPSLAEYVKLINVEVREYSAPTVLAELARCMALFRHLRTVKLGMYPSKLRSDRLYTAARKAFSQYSYPQIEVAILSRSAYPLLRSCPSVRSVDRMDGHWRLAFYANSGFWDCIQSFCTKVESLTMNMKGGDAQEILRALPNLRQITLRFHSGHYSTTLISDQFAMLERLQHLQSIRIETTPSVDASGRQYIVDLAVQLLLKLQLEDKEDKEVNLWHMTGKHKTEATYLPAPKLKQN</sequence>
<reference evidence="3" key="1">
    <citation type="journal article" date="2014" name="Proc. Natl. Acad. Sci. U.S.A.">
        <title>Extensive sampling of basidiomycete genomes demonstrates inadequacy of the white-rot/brown-rot paradigm for wood decay fungi.</title>
        <authorList>
            <person name="Riley R."/>
            <person name="Salamov A.A."/>
            <person name="Brown D.W."/>
            <person name="Nagy L.G."/>
            <person name="Floudas D."/>
            <person name="Held B.W."/>
            <person name="Levasseur A."/>
            <person name="Lombard V."/>
            <person name="Morin E."/>
            <person name="Otillar R."/>
            <person name="Lindquist E.A."/>
            <person name="Sun H."/>
            <person name="LaButti K.M."/>
            <person name="Schmutz J."/>
            <person name="Jabbour D."/>
            <person name="Luo H."/>
            <person name="Baker S.E."/>
            <person name="Pisabarro A.G."/>
            <person name="Walton J.D."/>
            <person name="Blanchette R.A."/>
            <person name="Henrissat B."/>
            <person name="Martin F."/>
            <person name="Cullen D."/>
            <person name="Hibbett D.S."/>
            <person name="Grigoriev I.V."/>
        </authorList>
    </citation>
    <scope>NUCLEOTIDE SEQUENCE [LARGE SCALE GENOMIC DNA]</scope>
    <source>
        <strain evidence="3">CBS 339.88</strain>
    </source>
</reference>
<feature type="region of interest" description="Disordered" evidence="1">
    <location>
        <begin position="1"/>
        <end position="37"/>
    </location>
</feature>
<dbReference type="OrthoDB" id="2891411at2759"/>
<dbReference type="HOGENOM" id="CLU_063711_0_0_1"/>
<dbReference type="Proteomes" id="UP000027222">
    <property type="component" value="Unassembled WGS sequence"/>
</dbReference>
<name>A0A067TC05_GALM3</name>
<organism evidence="2 3">
    <name type="scientific">Galerina marginata (strain CBS 339.88)</name>
    <dbReference type="NCBI Taxonomy" id="685588"/>
    <lineage>
        <taxon>Eukaryota</taxon>
        <taxon>Fungi</taxon>
        <taxon>Dikarya</taxon>
        <taxon>Basidiomycota</taxon>
        <taxon>Agaricomycotina</taxon>
        <taxon>Agaricomycetes</taxon>
        <taxon>Agaricomycetidae</taxon>
        <taxon>Agaricales</taxon>
        <taxon>Agaricineae</taxon>
        <taxon>Strophariaceae</taxon>
        <taxon>Galerina</taxon>
    </lineage>
</organism>
<evidence type="ECO:0000256" key="1">
    <source>
        <dbReference type="SAM" id="MobiDB-lite"/>
    </source>
</evidence>
<gene>
    <name evidence="2" type="ORF">GALMADRAFT_95156</name>
</gene>
<proteinExistence type="predicted"/>
<evidence type="ECO:0008006" key="4">
    <source>
        <dbReference type="Google" id="ProtNLM"/>
    </source>
</evidence>
<evidence type="ECO:0000313" key="2">
    <source>
        <dbReference type="EMBL" id="KDR77414.1"/>
    </source>
</evidence>
<protein>
    <recommendedName>
        <fullName evidence="4">F-box domain-containing protein</fullName>
    </recommendedName>
</protein>